<proteinExistence type="predicted"/>
<dbReference type="Gene3D" id="2.30.320.10">
    <property type="entry name" value="YwqG-like"/>
    <property type="match status" value="1"/>
</dbReference>
<gene>
    <name evidence="1" type="ORF">LZ495_33440</name>
</gene>
<organism evidence="1 2">
    <name type="scientific">Yinghuangia soli</name>
    <dbReference type="NCBI Taxonomy" id="2908204"/>
    <lineage>
        <taxon>Bacteria</taxon>
        <taxon>Bacillati</taxon>
        <taxon>Actinomycetota</taxon>
        <taxon>Actinomycetes</taxon>
        <taxon>Kitasatosporales</taxon>
        <taxon>Streptomycetaceae</taxon>
        <taxon>Yinghuangia</taxon>
    </lineage>
</organism>
<dbReference type="RefSeq" id="WP_235056819.1">
    <property type="nucleotide sequence ID" value="NZ_JAKFHA010000030.1"/>
</dbReference>
<keyword evidence="2" id="KW-1185">Reference proteome</keyword>
<evidence type="ECO:0000313" key="1">
    <source>
        <dbReference type="EMBL" id="MCF2532096.1"/>
    </source>
</evidence>
<accession>A0AA41U3R7</accession>
<reference evidence="1" key="1">
    <citation type="submission" date="2022-01" db="EMBL/GenBank/DDBJ databases">
        <title>Genome-Based Taxonomic Classification of the Phylum Actinobacteria.</title>
        <authorList>
            <person name="Gao Y."/>
        </authorList>
    </citation>
    <scope>NUCLEOTIDE SEQUENCE</scope>
    <source>
        <strain evidence="1">KLBMP 8922</strain>
    </source>
</reference>
<name>A0AA41U3R7_9ACTN</name>
<dbReference type="Proteomes" id="UP001165378">
    <property type="component" value="Unassembled WGS sequence"/>
</dbReference>
<dbReference type="AlphaFoldDB" id="A0AA41U3R7"/>
<evidence type="ECO:0000313" key="2">
    <source>
        <dbReference type="Proteomes" id="UP001165378"/>
    </source>
</evidence>
<protein>
    <submittedName>
        <fullName evidence="1">DUF1963 domain-containing protein</fullName>
    </submittedName>
</protein>
<comment type="caution">
    <text evidence="1">The sequence shown here is derived from an EMBL/GenBank/DDBJ whole genome shotgun (WGS) entry which is preliminary data.</text>
</comment>
<sequence>MPLVPVVQVYARDLPASSDVPFPPGTDLLQVLWCPFHHAPYYGPMAQVFWRDSADVSAPMTEFPEPPEGADGGALPVPCVLHPERVMEYPSYDMTQSQADEVQAIAEELEKETGWSYWYDLSVAPGVKLGGYPGWTQDPQWPRCACGRVMDHLITVESNEFDGEDSPRWIPVEDQAGGDVWNTVKNPTDLVLGDAGGVYVFVCSTCPGRPYETVFDCS</sequence>
<dbReference type="EMBL" id="JAKFHA010000030">
    <property type="protein sequence ID" value="MCF2532096.1"/>
    <property type="molecule type" value="Genomic_DNA"/>
</dbReference>